<gene>
    <name evidence="8" type="ORF">QN277_019824</name>
</gene>
<evidence type="ECO:0000256" key="5">
    <source>
        <dbReference type="ARBA" id="ARBA00023136"/>
    </source>
</evidence>
<comment type="caution">
    <text evidence="8">The sequence shown here is derived from an EMBL/GenBank/DDBJ whole genome shotgun (WGS) entry which is preliminary data.</text>
</comment>
<organism evidence="8 9">
    <name type="scientific">Acacia crassicarpa</name>
    <name type="common">northern wattle</name>
    <dbReference type="NCBI Taxonomy" id="499986"/>
    <lineage>
        <taxon>Eukaryota</taxon>
        <taxon>Viridiplantae</taxon>
        <taxon>Streptophyta</taxon>
        <taxon>Embryophyta</taxon>
        <taxon>Tracheophyta</taxon>
        <taxon>Spermatophyta</taxon>
        <taxon>Magnoliopsida</taxon>
        <taxon>eudicotyledons</taxon>
        <taxon>Gunneridae</taxon>
        <taxon>Pentapetalae</taxon>
        <taxon>rosids</taxon>
        <taxon>fabids</taxon>
        <taxon>Fabales</taxon>
        <taxon>Fabaceae</taxon>
        <taxon>Caesalpinioideae</taxon>
        <taxon>mimosoid clade</taxon>
        <taxon>Acacieae</taxon>
        <taxon>Acacia</taxon>
    </lineage>
</organism>
<name>A0AAE1JMP7_9FABA</name>
<evidence type="ECO:0000256" key="6">
    <source>
        <dbReference type="SAM" id="MobiDB-lite"/>
    </source>
</evidence>
<protein>
    <recommendedName>
        <fullName evidence="10">DUF679 domain membrane protein 7</fullName>
    </recommendedName>
</protein>
<dbReference type="Pfam" id="PF05078">
    <property type="entry name" value="DUF679"/>
    <property type="match status" value="1"/>
</dbReference>
<dbReference type="GO" id="GO:0010256">
    <property type="term" value="P:endomembrane system organization"/>
    <property type="evidence" value="ECO:0007669"/>
    <property type="project" value="TreeGrafter"/>
</dbReference>
<dbReference type="GO" id="GO:0005737">
    <property type="term" value="C:cytoplasm"/>
    <property type="evidence" value="ECO:0007669"/>
    <property type="project" value="UniProtKB-ARBA"/>
</dbReference>
<evidence type="ECO:0000256" key="4">
    <source>
        <dbReference type="ARBA" id="ARBA00022989"/>
    </source>
</evidence>
<dbReference type="AlphaFoldDB" id="A0AAE1JMP7"/>
<dbReference type="Proteomes" id="UP001293593">
    <property type="component" value="Unassembled WGS sequence"/>
</dbReference>
<feature type="transmembrane region" description="Helical" evidence="7">
    <location>
        <begin position="149"/>
        <end position="167"/>
    </location>
</feature>
<evidence type="ECO:0000256" key="7">
    <source>
        <dbReference type="SAM" id="Phobius"/>
    </source>
</evidence>
<dbReference type="EMBL" id="JAWXYG010000005">
    <property type="protein sequence ID" value="KAK4271082.1"/>
    <property type="molecule type" value="Genomic_DNA"/>
</dbReference>
<keyword evidence="5 7" id="KW-0472">Membrane</keyword>
<keyword evidence="3 7" id="KW-0812">Transmembrane</keyword>
<keyword evidence="4 7" id="KW-1133">Transmembrane helix</keyword>
<dbReference type="PANTHER" id="PTHR31621">
    <property type="entry name" value="PROTEIN DMP3"/>
    <property type="match status" value="1"/>
</dbReference>
<feature type="region of interest" description="Disordered" evidence="6">
    <location>
        <begin position="1"/>
        <end position="45"/>
    </location>
</feature>
<feature type="transmembrane region" description="Helical" evidence="7">
    <location>
        <begin position="56"/>
        <end position="75"/>
    </location>
</feature>
<feature type="transmembrane region" description="Helical" evidence="7">
    <location>
        <begin position="87"/>
        <end position="105"/>
    </location>
</feature>
<evidence type="ECO:0000313" key="8">
    <source>
        <dbReference type="EMBL" id="KAK4271082.1"/>
    </source>
</evidence>
<feature type="transmembrane region" description="Helical" evidence="7">
    <location>
        <begin position="187"/>
        <end position="206"/>
    </location>
</feature>
<evidence type="ECO:0000256" key="1">
    <source>
        <dbReference type="ARBA" id="ARBA00004141"/>
    </source>
</evidence>
<sequence>MSARQRPAKTTKQPSKSDETSTVVSTEQPQAPSSPSRPPPAGQGAITRTLTSTANLANLLPTGTLLAFQILTPIFTGNGACSDTTRLLTYSLLAVLGISCFLASFTDSVEVNGKVYHGLATFKGMWLFDYPVDAPGSDLPDMSKKRVRLLDFIHAVLSLSVFAAVALRDRNVVSCLYPSPALETKQVLDIVPVGIGLIGSLLFIVFPTTRHGVGYPITLRN</sequence>
<dbReference type="GO" id="GO:0016020">
    <property type="term" value="C:membrane"/>
    <property type="evidence" value="ECO:0007669"/>
    <property type="project" value="UniProtKB-SubCell"/>
</dbReference>
<feature type="compositionally biased region" description="Polar residues" evidence="6">
    <location>
        <begin position="8"/>
        <end position="27"/>
    </location>
</feature>
<comment type="subcellular location">
    <subcellularLocation>
        <location evidence="1">Membrane</location>
        <topology evidence="1">Multi-pass membrane protein</topology>
    </subcellularLocation>
</comment>
<evidence type="ECO:0000313" key="9">
    <source>
        <dbReference type="Proteomes" id="UP001293593"/>
    </source>
</evidence>
<reference evidence="8" key="1">
    <citation type="submission" date="2023-10" db="EMBL/GenBank/DDBJ databases">
        <title>Chromosome-level genome of the transformable northern wattle, Acacia crassicarpa.</title>
        <authorList>
            <person name="Massaro I."/>
            <person name="Sinha N.R."/>
            <person name="Poethig S."/>
            <person name="Leichty A.R."/>
        </authorList>
    </citation>
    <scope>NUCLEOTIDE SEQUENCE</scope>
    <source>
        <strain evidence="8">Acra3RX</strain>
        <tissue evidence="8">Leaf</tissue>
    </source>
</reference>
<evidence type="ECO:0008006" key="10">
    <source>
        <dbReference type="Google" id="ProtNLM"/>
    </source>
</evidence>
<keyword evidence="9" id="KW-1185">Reference proteome</keyword>
<dbReference type="InterPro" id="IPR007770">
    <property type="entry name" value="DMP"/>
</dbReference>
<dbReference type="PANTHER" id="PTHR31621:SF1">
    <property type="entry name" value="PROTEIN DMP5"/>
    <property type="match status" value="1"/>
</dbReference>
<comment type="similarity">
    <text evidence="2">Belongs to the plant DMP1 protein family.</text>
</comment>
<accession>A0AAE1JMP7</accession>
<evidence type="ECO:0000256" key="3">
    <source>
        <dbReference type="ARBA" id="ARBA00022692"/>
    </source>
</evidence>
<evidence type="ECO:0000256" key="2">
    <source>
        <dbReference type="ARBA" id="ARBA00008707"/>
    </source>
</evidence>
<proteinExistence type="inferred from homology"/>